<name>A0A9N8DA06_9STRA</name>
<feature type="compositionally biased region" description="Low complexity" evidence="1">
    <location>
        <begin position="61"/>
        <end position="71"/>
    </location>
</feature>
<keyword evidence="3" id="KW-1185">Reference proteome</keyword>
<feature type="compositionally biased region" description="Polar residues" evidence="1">
    <location>
        <begin position="49"/>
        <end position="60"/>
    </location>
</feature>
<protein>
    <submittedName>
        <fullName evidence="2">Uncharacterized protein</fullName>
    </submittedName>
</protein>
<organism evidence="2 3">
    <name type="scientific">Seminavis robusta</name>
    <dbReference type="NCBI Taxonomy" id="568900"/>
    <lineage>
        <taxon>Eukaryota</taxon>
        <taxon>Sar</taxon>
        <taxon>Stramenopiles</taxon>
        <taxon>Ochrophyta</taxon>
        <taxon>Bacillariophyta</taxon>
        <taxon>Bacillariophyceae</taxon>
        <taxon>Bacillariophycidae</taxon>
        <taxon>Naviculales</taxon>
        <taxon>Naviculaceae</taxon>
        <taxon>Seminavis</taxon>
    </lineage>
</organism>
<feature type="region of interest" description="Disordered" evidence="1">
    <location>
        <begin position="36"/>
        <end position="110"/>
    </location>
</feature>
<feature type="region of interest" description="Disordered" evidence="1">
    <location>
        <begin position="187"/>
        <end position="212"/>
    </location>
</feature>
<comment type="caution">
    <text evidence="2">The sequence shown here is derived from an EMBL/GenBank/DDBJ whole genome shotgun (WGS) entry which is preliminary data.</text>
</comment>
<sequence length="212" mass="23029">MSTTSGSVANDEEEEFDVLDVVAARIASRDEAELQKLEAGEMMDDQRRTSQASAQFSQNATTSTTVAITQTLSDKPEEHKAARGYGKNEDVRTTSNEPTTQEDPREQEESVPFLLKIVRERQEFSKLASESDLDLPEVLSVPQPTLTREPNVAPAMMRPGAYLAAPGTELQRATTLCRAFVGAPSSSDHLEPFGVTEGELTSAVDRSVSSHG</sequence>
<gene>
    <name evidence="2" type="ORF">SEMRO_52_G030900.1</name>
</gene>
<evidence type="ECO:0000256" key="1">
    <source>
        <dbReference type="SAM" id="MobiDB-lite"/>
    </source>
</evidence>
<feature type="compositionally biased region" description="Basic and acidic residues" evidence="1">
    <location>
        <begin position="36"/>
        <end position="48"/>
    </location>
</feature>
<reference evidence="2" key="1">
    <citation type="submission" date="2020-06" db="EMBL/GenBank/DDBJ databases">
        <authorList>
            <consortium name="Plant Systems Biology data submission"/>
        </authorList>
    </citation>
    <scope>NUCLEOTIDE SEQUENCE</scope>
    <source>
        <strain evidence="2">D6</strain>
    </source>
</reference>
<evidence type="ECO:0000313" key="2">
    <source>
        <dbReference type="EMBL" id="CAB9499027.1"/>
    </source>
</evidence>
<dbReference type="Proteomes" id="UP001153069">
    <property type="component" value="Unassembled WGS sequence"/>
</dbReference>
<feature type="compositionally biased region" description="Basic and acidic residues" evidence="1">
    <location>
        <begin position="74"/>
        <end position="92"/>
    </location>
</feature>
<proteinExistence type="predicted"/>
<dbReference type="AlphaFoldDB" id="A0A9N8DA06"/>
<evidence type="ECO:0000313" key="3">
    <source>
        <dbReference type="Proteomes" id="UP001153069"/>
    </source>
</evidence>
<accession>A0A9N8DA06</accession>
<dbReference type="EMBL" id="CAICTM010000051">
    <property type="protein sequence ID" value="CAB9499027.1"/>
    <property type="molecule type" value="Genomic_DNA"/>
</dbReference>